<dbReference type="NCBIfam" id="NF040920">
    <property type="entry name" value="CD1871A_fam"/>
    <property type="match status" value="1"/>
</dbReference>
<dbReference type="RefSeq" id="WP_255348059.1">
    <property type="nucleotide sequence ID" value="NZ_CABMJZ010000140.1"/>
</dbReference>
<evidence type="ECO:0000313" key="2">
    <source>
        <dbReference type="Proteomes" id="UP000306509"/>
    </source>
</evidence>
<dbReference type="InterPro" id="IPR047708">
    <property type="entry name" value="CD1871A-like"/>
</dbReference>
<accession>A0A4V6HRR1</accession>
<name>A0A4V6HRR1_9FIRM</name>
<organism evidence="1 2">
    <name type="scientific">Robinsoniella peoriensis</name>
    <dbReference type="NCBI Taxonomy" id="180332"/>
    <lineage>
        <taxon>Bacteria</taxon>
        <taxon>Bacillati</taxon>
        <taxon>Bacillota</taxon>
        <taxon>Clostridia</taxon>
        <taxon>Lachnospirales</taxon>
        <taxon>Lachnospiraceae</taxon>
        <taxon>Robinsoniella</taxon>
    </lineage>
</organism>
<dbReference type="EMBL" id="QGQD01000060">
    <property type="protein sequence ID" value="TLD00058.1"/>
    <property type="molecule type" value="Genomic_DNA"/>
</dbReference>
<keyword evidence="2" id="KW-1185">Reference proteome</keyword>
<comment type="caution">
    <text evidence="1">The sequence shown here is derived from an EMBL/GenBank/DDBJ whole genome shotgun (WGS) entry which is preliminary data.</text>
</comment>
<evidence type="ECO:0000313" key="1">
    <source>
        <dbReference type="EMBL" id="TLD00058.1"/>
    </source>
</evidence>
<proteinExistence type="predicted"/>
<gene>
    <name evidence="1" type="ORF">DSM106044_03148</name>
</gene>
<dbReference type="Proteomes" id="UP000306509">
    <property type="component" value="Unassembled WGS sequence"/>
</dbReference>
<sequence>MKSKYTVGTLLLAIVLICIGACRGEAYEVLSKGINLCLECVGIG</sequence>
<dbReference type="AlphaFoldDB" id="A0A4V6HRR1"/>
<evidence type="ECO:0008006" key="3">
    <source>
        <dbReference type="Google" id="ProtNLM"/>
    </source>
</evidence>
<reference evidence="1 2" key="1">
    <citation type="journal article" date="2019" name="Anaerobe">
        <title>Detection of Robinsoniella peoriensis in multiple bone samples of a trauma patient.</title>
        <authorList>
            <person name="Schrottner P."/>
            <person name="Hartwich K."/>
            <person name="Bunk B."/>
            <person name="Schober I."/>
            <person name="Helbig S."/>
            <person name="Rudolph W.W."/>
            <person name="Gunzer F."/>
        </authorList>
    </citation>
    <scope>NUCLEOTIDE SEQUENCE [LARGE SCALE GENOMIC DNA]</scope>
    <source>
        <strain evidence="1 2">DSM 106044</strain>
    </source>
</reference>
<protein>
    <recommendedName>
        <fullName evidence="3">Thioredoxin</fullName>
    </recommendedName>
</protein>